<gene>
    <name evidence="2" type="ORF">QQ91_023230</name>
</gene>
<dbReference type="EMBL" id="JTHE02000003">
    <property type="protein sequence ID" value="NEV70010.1"/>
    <property type="molecule type" value="Genomic_DNA"/>
</dbReference>
<feature type="transmembrane region" description="Helical" evidence="1">
    <location>
        <begin position="163"/>
        <end position="181"/>
    </location>
</feature>
<evidence type="ECO:0000256" key="1">
    <source>
        <dbReference type="HAMAP-Rule" id="MF_01600"/>
    </source>
</evidence>
<feature type="transmembrane region" description="Helical" evidence="1">
    <location>
        <begin position="51"/>
        <end position="71"/>
    </location>
</feature>
<dbReference type="PANTHER" id="PTHR39344:SF1">
    <property type="entry name" value="UPF0182 PROTEIN SLL1060"/>
    <property type="match status" value="1"/>
</dbReference>
<dbReference type="Pfam" id="PF03699">
    <property type="entry name" value="UPF0182"/>
    <property type="match status" value="1"/>
</dbReference>
<dbReference type="GO" id="GO:0005576">
    <property type="term" value="C:extracellular region"/>
    <property type="evidence" value="ECO:0007669"/>
    <property type="project" value="TreeGrafter"/>
</dbReference>
<feature type="transmembrane region" description="Helical" evidence="1">
    <location>
        <begin position="202"/>
        <end position="220"/>
    </location>
</feature>
<feature type="transmembrane region" description="Helical" evidence="1">
    <location>
        <begin position="103"/>
        <end position="124"/>
    </location>
</feature>
<reference evidence="2" key="3">
    <citation type="submission" date="2020-02" db="EMBL/GenBank/DDBJ databases">
        <authorList>
            <person name="Sarangi A.N."/>
            <person name="Ghosh S."/>
            <person name="Mukherjee M."/>
            <person name="Tripathy S."/>
        </authorList>
    </citation>
    <scope>NUCLEOTIDE SEQUENCE</scope>
    <source>
        <strain evidence="2">BDU141951</strain>
    </source>
</reference>
<keyword evidence="1" id="KW-0812">Transmembrane</keyword>
<comment type="subcellular location">
    <subcellularLocation>
        <location evidence="1">Cell membrane</location>
        <topology evidence="1">Multi-pass membrane protein</topology>
    </subcellularLocation>
</comment>
<feature type="transmembrane region" description="Helical" evidence="1">
    <location>
        <begin position="271"/>
        <end position="295"/>
    </location>
</feature>
<accession>A0A0C1UW95</accession>
<comment type="similarity">
    <text evidence="1">Belongs to the UPF0182 family.</text>
</comment>
<sequence length="931" mass="106670">MPDFGRRPPLFLFVAIAILVLIALSGALVHLLTESWWFAAVGYNNVFWTRIRWQVIIWVATLVSYAAFLYANYRLALWVTRESPWRVLERRNLGAMADYLPKYLAALLITLLSFDAAMSAAGAWDSILKFLNPTDFDRLDPLFQKDISFYIFRLPIYEGLQGAIVQLLIWSILLAFGVYALKGEIRPERGWKYFLTGEVKSHLCVLLSALAIAVATGFYFGRYDLLFSADGVVFGAGYTDVHARLHAYWTMAFVTLAVAALFIASLWRSGFVWPTVGIGLYMLTLIVVGGLYPWFQQRFLVEPNELARERPYIEHSIAYTREAYALDQVQSEPFPAEENLDRTVLDNNSLTVDNIRLWDYRPLLSTYRQLQEIRLYYRFQDVDIDRYTLNDDYRQVMLSAREMDYSEAPPEAQTWVNQRLKFTHGYGIVMSPVNRVTPDGLPQLMIQNVPPVYTVDLEIEQPRIYYGEATDSYVFTGTTTEEFDYPEGNTNATYNYTGLGGVPLSNWGRRLAFAYDMGSLKVLISNYITNNSRILYHRNVLERARQIAPFLSYDSDPYIAVIDGRLKWIIDAYTSSDRYPYSEPLNRSNDIGSLLNNDTIATLARGGSNYVRDAAKVVIDAYDGSLEYYVVDEADPILGTYRQIFPDLFKSADETPQAVWEHFRYPQDLFALQAQMYRTYHMADPEVFYNREDIWRFPTQVYEGEQVRMEPYYLIMKLPGETTEEFMQILPFTPINKDNMVSWMAGRSDGDNYGKLLLYEFPKQQLVYGPSQIEARIDQTPEISQQLTLWSQEGSRVIRGDLLVIPIEQSLLYVEPVYLRAEQGELPELRRVIVAHDNDIVMRETLDEALIAIFGESAASPTDAPEPTEGVTDEPVTDSTPTLPIAQADRIQDALNAYEAGQQALQDGDWEAYGQAQQELESILNELSNRN</sequence>
<organism evidence="2">
    <name type="scientific">Lyngbya confervoides BDU141951</name>
    <dbReference type="NCBI Taxonomy" id="1574623"/>
    <lineage>
        <taxon>Bacteria</taxon>
        <taxon>Bacillati</taxon>
        <taxon>Cyanobacteriota</taxon>
        <taxon>Cyanophyceae</taxon>
        <taxon>Oscillatoriophycideae</taxon>
        <taxon>Oscillatoriales</taxon>
        <taxon>Microcoleaceae</taxon>
        <taxon>Lyngbya</taxon>
    </lineage>
</organism>
<dbReference type="HAMAP" id="MF_01600">
    <property type="entry name" value="UPF0182"/>
    <property type="match status" value="1"/>
</dbReference>
<comment type="caution">
    <text evidence="2">The sequence shown here is derived from an EMBL/GenBank/DDBJ whole genome shotgun (WGS) entry which is preliminary data.</text>
</comment>
<dbReference type="PANTHER" id="PTHR39344">
    <property type="entry name" value="UPF0182 PROTEIN SLL1060"/>
    <property type="match status" value="1"/>
</dbReference>
<name>A0A0C1UW95_9CYAN</name>
<keyword evidence="1" id="KW-1133">Transmembrane helix</keyword>
<protein>
    <recommendedName>
        <fullName evidence="1">UPF0182 protein QQ91_023230</fullName>
    </recommendedName>
</protein>
<dbReference type="GO" id="GO:0005886">
    <property type="term" value="C:plasma membrane"/>
    <property type="evidence" value="ECO:0007669"/>
    <property type="project" value="UniProtKB-SubCell"/>
</dbReference>
<reference evidence="2" key="1">
    <citation type="submission" date="2014-11" db="EMBL/GenBank/DDBJ databases">
        <authorList>
            <person name="Malar M.C."/>
            <person name="Sen D."/>
            <person name="Tripathy S."/>
        </authorList>
    </citation>
    <scope>NUCLEOTIDE SEQUENCE</scope>
    <source>
        <strain evidence="2">BDU141951</strain>
    </source>
</reference>
<proteinExistence type="inferred from homology"/>
<feature type="transmembrane region" description="Helical" evidence="1">
    <location>
        <begin position="12"/>
        <end position="31"/>
    </location>
</feature>
<dbReference type="AlphaFoldDB" id="A0A0C1UW95"/>
<reference evidence="2" key="2">
    <citation type="journal article" date="2015" name="Genome Announc.">
        <title>Draft Genome Sequence of Filamentous Marine Cyanobacterium Lyngbya confervoides Strain BDU141951.</title>
        <authorList>
            <person name="Chandrababunaidu M.M."/>
            <person name="Sen D."/>
            <person name="Tripathy S."/>
        </authorList>
    </citation>
    <scope>NUCLEOTIDE SEQUENCE</scope>
    <source>
        <strain evidence="2">BDU141951</strain>
    </source>
</reference>
<keyword evidence="1" id="KW-0472">Membrane</keyword>
<dbReference type="InterPro" id="IPR005372">
    <property type="entry name" value="UPF0182"/>
</dbReference>
<keyword evidence="1" id="KW-1003">Cell membrane</keyword>
<feature type="transmembrane region" description="Helical" evidence="1">
    <location>
        <begin position="247"/>
        <end position="264"/>
    </location>
</feature>
<evidence type="ECO:0000313" key="2">
    <source>
        <dbReference type="EMBL" id="NEV70010.1"/>
    </source>
</evidence>